<dbReference type="AlphaFoldDB" id="A0AAN9V6B4"/>
<evidence type="ECO:0000259" key="1">
    <source>
        <dbReference type="Pfam" id="PF16044"/>
    </source>
</evidence>
<dbReference type="PANTHER" id="PTHR33963">
    <property type="entry name" value="MKRN2 OPPOSITE STRAND PROTEIN"/>
    <property type="match status" value="1"/>
</dbReference>
<dbReference type="Proteomes" id="UP001378592">
    <property type="component" value="Unassembled WGS sequence"/>
</dbReference>
<comment type="caution">
    <text evidence="3">The sequence shown here is derived from an EMBL/GenBank/DDBJ whole genome shotgun (WGS) entry which is preliminary data.</text>
</comment>
<dbReference type="Pfam" id="PF16044">
    <property type="entry name" value="DUF4796_C"/>
    <property type="match status" value="1"/>
</dbReference>
<dbReference type="Pfam" id="PF22795">
    <property type="entry name" value="DUF4796_N"/>
    <property type="match status" value="1"/>
</dbReference>
<feature type="domain" description="MKRN2 opposite strand protein-like N-terminal" evidence="2">
    <location>
        <begin position="5"/>
        <end position="31"/>
    </location>
</feature>
<dbReference type="PANTHER" id="PTHR33963:SF2">
    <property type="entry name" value="MKRN2 OPPOSITE STRAND PROTEIN"/>
    <property type="match status" value="1"/>
</dbReference>
<name>A0AAN9V6B4_9ORTH</name>
<gene>
    <name evidence="3" type="ORF">R5R35_013506</name>
</gene>
<dbReference type="InterPro" id="IPR053921">
    <property type="entry name" value="MKRN2OS-like_C"/>
</dbReference>
<protein>
    <recommendedName>
        <fullName evidence="5">MKRN2 opposite strand protein</fullName>
    </recommendedName>
</protein>
<reference evidence="3 4" key="1">
    <citation type="submission" date="2024-03" db="EMBL/GenBank/DDBJ databases">
        <title>The genome assembly and annotation of the cricket Gryllus longicercus Weissman &amp; Gray.</title>
        <authorList>
            <person name="Szrajer S."/>
            <person name="Gray D."/>
            <person name="Ylla G."/>
        </authorList>
    </citation>
    <scope>NUCLEOTIDE SEQUENCE [LARGE SCALE GENOMIC DNA]</scope>
    <source>
        <strain evidence="3">DAG 2021-001</strain>
        <tissue evidence="3">Whole body minus gut</tissue>
    </source>
</reference>
<evidence type="ECO:0000313" key="4">
    <source>
        <dbReference type="Proteomes" id="UP001378592"/>
    </source>
</evidence>
<dbReference type="InterPro" id="IPR053922">
    <property type="entry name" value="MKRN2OS-like_N"/>
</dbReference>
<evidence type="ECO:0008006" key="5">
    <source>
        <dbReference type="Google" id="ProtNLM"/>
    </source>
</evidence>
<dbReference type="InterPro" id="IPR032016">
    <property type="entry name" value="MKRN2OS-like"/>
</dbReference>
<evidence type="ECO:0000313" key="3">
    <source>
        <dbReference type="EMBL" id="KAK7790413.1"/>
    </source>
</evidence>
<feature type="domain" description="MKRN2 opposite strand protein-like C-terminal" evidence="1">
    <location>
        <begin position="42"/>
        <end position="195"/>
    </location>
</feature>
<dbReference type="EMBL" id="JAZDUA010000628">
    <property type="protein sequence ID" value="KAK7790413.1"/>
    <property type="molecule type" value="Genomic_DNA"/>
</dbReference>
<accession>A0AAN9V6B4</accession>
<proteinExistence type="predicted"/>
<organism evidence="3 4">
    <name type="scientific">Gryllus longicercus</name>
    <dbReference type="NCBI Taxonomy" id="2509291"/>
    <lineage>
        <taxon>Eukaryota</taxon>
        <taxon>Metazoa</taxon>
        <taxon>Ecdysozoa</taxon>
        <taxon>Arthropoda</taxon>
        <taxon>Hexapoda</taxon>
        <taxon>Insecta</taxon>
        <taxon>Pterygota</taxon>
        <taxon>Neoptera</taxon>
        <taxon>Polyneoptera</taxon>
        <taxon>Orthoptera</taxon>
        <taxon>Ensifera</taxon>
        <taxon>Gryllidea</taxon>
        <taxon>Grylloidea</taxon>
        <taxon>Gryllidae</taxon>
        <taxon>Gryllinae</taxon>
        <taxon>Gryllus</taxon>
    </lineage>
</organism>
<sequence length="210" mass="24100">MDTDPGLICFQHCGSKVFCFDLPPECPTCNKYLTNERFQIPPFRVPYPFVRASQHPCSIVIRPTVGDFLNDYLNSMDLHIGITNSDGDVVEFDKDGLRQQGSDMWEQCLSVPGVSGPWTEHWDATLQDLIKEGHWIASRYDERHLNCYAFVLAFLQKVQCGELSEAAVSRTTFCERFIVPRTTAAGKYISLYRKLKHSNSYVHPTVWDWI</sequence>
<keyword evidence="4" id="KW-1185">Reference proteome</keyword>
<evidence type="ECO:0000259" key="2">
    <source>
        <dbReference type="Pfam" id="PF22795"/>
    </source>
</evidence>